<evidence type="ECO:0000256" key="2">
    <source>
        <dbReference type="ARBA" id="ARBA00022475"/>
    </source>
</evidence>
<proteinExistence type="inferred from homology"/>
<evidence type="ECO:0000256" key="1">
    <source>
        <dbReference type="ARBA" id="ARBA00004401"/>
    </source>
</evidence>
<comment type="subcellular location">
    <subcellularLocation>
        <location evidence="1">Cell membrane</location>
        <topology evidence="1">Single-pass type II membrane protein</topology>
    </subcellularLocation>
</comment>
<accession>A0A1W1CLL5</accession>
<dbReference type="Pfam" id="PF13145">
    <property type="entry name" value="Rotamase_2"/>
    <property type="match status" value="1"/>
</dbReference>
<dbReference type="SUPFAM" id="SSF109998">
    <property type="entry name" value="Triger factor/SurA peptide-binding domain-like"/>
    <property type="match status" value="1"/>
</dbReference>
<dbReference type="EC" id="5.2.1.8" evidence="10"/>
<dbReference type="InterPro" id="IPR027304">
    <property type="entry name" value="Trigger_fact/SurA_dom_sf"/>
</dbReference>
<evidence type="ECO:0000256" key="7">
    <source>
        <dbReference type="ARBA" id="ARBA00038408"/>
    </source>
</evidence>
<feature type="transmembrane region" description="Helical" evidence="8">
    <location>
        <begin position="12"/>
        <end position="32"/>
    </location>
</feature>
<dbReference type="EMBL" id="FPHE01000153">
    <property type="protein sequence ID" value="SFV66593.1"/>
    <property type="molecule type" value="Genomic_DNA"/>
</dbReference>
<gene>
    <name evidence="10" type="ORF">MNB_SV-12-1716</name>
</gene>
<evidence type="ECO:0000256" key="3">
    <source>
        <dbReference type="ARBA" id="ARBA00022692"/>
    </source>
</evidence>
<organism evidence="10">
    <name type="scientific">hydrothermal vent metagenome</name>
    <dbReference type="NCBI Taxonomy" id="652676"/>
    <lineage>
        <taxon>unclassified sequences</taxon>
        <taxon>metagenomes</taxon>
        <taxon>ecological metagenomes</taxon>
    </lineage>
</organism>
<dbReference type="Gene3D" id="1.10.4030.10">
    <property type="entry name" value="Porin chaperone SurA, peptide-binding domain"/>
    <property type="match status" value="1"/>
</dbReference>
<evidence type="ECO:0000259" key="9">
    <source>
        <dbReference type="Pfam" id="PF13145"/>
    </source>
</evidence>
<evidence type="ECO:0000256" key="8">
    <source>
        <dbReference type="SAM" id="Phobius"/>
    </source>
</evidence>
<dbReference type="GO" id="GO:0003755">
    <property type="term" value="F:peptidyl-prolyl cis-trans isomerase activity"/>
    <property type="evidence" value="ECO:0007669"/>
    <property type="project" value="UniProtKB-EC"/>
</dbReference>
<dbReference type="InterPro" id="IPR000297">
    <property type="entry name" value="PPIase_PpiC"/>
</dbReference>
<dbReference type="GO" id="GO:0005886">
    <property type="term" value="C:plasma membrane"/>
    <property type="evidence" value="ECO:0007669"/>
    <property type="project" value="UniProtKB-SubCell"/>
</dbReference>
<protein>
    <submittedName>
        <fullName evidence="10">Peptidyl-prolyl cis-trans isomerase PpiD</fullName>
        <ecNumber evidence="10">5.2.1.8</ecNumber>
    </submittedName>
</protein>
<evidence type="ECO:0000256" key="5">
    <source>
        <dbReference type="ARBA" id="ARBA00023136"/>
    </source>
</evidence>
<keyword evidence="2" id="KW-1003">Cell membrane</keyword>
<dbReference type="Pfam" id="PF13624">
    <property type="entry name" value="SurA_N_3"/>
    <property type="match status" value="1"/>
</dbReference>
<dbReference type="InterPro" id="IPR052029">
    <property type="entry name" value="PpiD_chaperone"/>
</dbReference>
<evidence type="ECO:0000313" key="10">
    <source>
        <dbReference type="EMBL" id="SFV66593.1"/>
    </source>
</evidence>
<name>A0A1W1CLL5_9ZZZZ</name>
<keyword evidence="4 8" id="KW-1133">Transmembrane helix</keyword>
<evidence type="ECO:0000256" key="6">
    <source>
        <dbReference type="ARBA" id="ARBA00023186"/>
    </source>
</evidence>
<sequence>MISWMQKNNKFLIVTIWVATISFIFTGATYGFSFGIKSSSIGKVGEVELTRERFQMEYNNLYGRYNQMFQGKFDEEQAKQMNLQQQVLNSMAGQAKILNLAKEFGIVVSDKEVGDMLSSIPSFQKDGTFNRSIYDNFIKNSGFNTKTFESSLKDNLIIQKTFAMLNLKGVENEYKAFSIAYQIADKLKYITLGEDDINVTVDEAKLKSFWEMRKEQFQTTKQYIFDIVSTPNEDINVTDDEIESHFKENSFKYKDNEGKLLTLEDAKDKISKDVKLKKSKKSANKQYIAFKKGTIKKDETVTYDIGDFRLSKEIWEEIQTKKIGDLLKPKIINNRYTTMKIIDIKEPVTKTFEEAKELITPQYKQDIAREALAKLAETTLQNIDKEKGKTSTFLTVKNIEKQNLGLNEQESSNFGSKLFTSNQEKGIISIGEKVVVYKVIEQKLISLDKNDTDVLQQTADRLKMQSFESNLMKKLDKKYPTEFYK</sequence>
<dbReference type="PANTHER" id="PTHR47529:SF1">
    <property type="entry name" value="PERIPLASMIC CHAPERONE PPID"/>
    <property type="match status" value="1"/>
</dbReference>
<keyword evidence="5 8" id="KW-0472">Membrane</keyword>
<keyword evidence="10" id="KW-0413">Isomerase</keyword>
<keyword evidence="6" id="KW-0143">Chaperone</keyword>
<dbReference type="PANTHER" id="PTHR47529">
    <property type="entry name" value="PEPTIDYL-PROLYL CIS-TRANS ISOMERASE D"/>
    <property type="match status" value="1"/>
</dbReference>
<feature type="domain" description="PpiC" evidence="9">
    <location>
        <begin position="237"/>
        <end position="357"/>
    </location>
</feature>
<reference evidence="10" key="1">
    <citation type="submission" date="2016-10" db="EMBL/GenBank/DDBJ databases">
        <authorList>
            <person name="de Groot N.N."/>
        </authorList>
    </citation>
    <scope>NUCLEOTIDE SEQUENCE</scope>
</reference>
<evidence type="ECO:0000256" key="4">
    <source>
        <dbReference type="ARBA" id="ARBA00022989"/>
    </source>
</evidence>
<dbReference type="AlphaFoldDB" id="A0A1W1CLL5"/>
<keyword evidence="3 8" id="KW-0812">Transmembrane</keyword>
<comment type="similarity">
    <text evidence="7">Belongs to the PpiD chaperone family.</text>
</comment>